<accession>A0A1G2MFJ4</accession>
<gene>
    <name evidence="11" type="primary">folD</name>
    <name evidence="14" type="ORF">A2W52_04330</name>
</gene>
<dbReference type="CDD" id="cd01080">
    <property type="entry name" value="NAD_bind_m-THF_DH_Cyclohyd"/>
    <property type="match status" value="1"/>
</dbReference>
<evidence type="ECO:0000256" key="3">
    <source>
        <dbReference type="ARBA" id="ARBA00022563"/>
    </source>
</evidence>
<evidence type="ECO:0000313" key="14">
    <source>
        <dbReference type="EMBL" id="OHA22648.1"/>
    </source>
</evidence>
<evidence type="ECO:0000256" key="2">
    <source>
        <dbReference type="ARBA" id="ARBA00011738"/>
    </source>
</evidence>
<dbReference type="AlphaFoldDB" id="A0A1G2MFJ4"/>
<keyword evidence="7 11" id="KW-0560">Oxidoreductase</keyword>
<dbReference type="FunFam" id="3.40.50.10860:FF:000005">
    <property type="entry name" value="C-1-tetrahydrofolate synthase, cytoplasmic, putative"/>
    <property type="match status" value="1"/>
</dbReference>
<evidence type="ECO:0000256" key="8">
    <source>
        <dbReference type="ARBA" id="ARBA00023102"/>
    </source>
</evidence>
<dbReference type="SUPFAM" id="SSF51735">
    <property type="entry name" value="NAD(P)-binding Rossmann-fold domains"/>
    <property type="match status" value="1"/>
</dbReference>
<keyword evidence="3 11" id="KW-0554">One-carbon metabolism</keyword>
<dbReference type="SUPFAM" id="SSF53223">
    <property type="entry name" value="Aminoacid dehydrogenase-like, N-terminal domain"/>
    <property type="match status" value="1"/>
</dbReference>
<dbReference type="GO" id="GO:0009086">
    <property type="term" value="P:methionine biosynthetic process"/>
    <property type="evidence" value="ECO:0007669"/>
    <property type="project" value="UniProtKB-KW"/>
</dbReference>
<comment type="catalytic activity">
    <reaction evidence="11">
        <text>(6R)-5,10-methylene-5,6,7,8-tetrahydrofolate + NADP(+) = (6R)-5,10-methenyltetrahydrofolate + NADPH</text>
        <dbReference type="Rhea" id="RHEA:22812"/>
        <dbReference type="ChEBI" id="CHEBI:15636"/>
        <dbReference type="ChEBI" id="CHEBI:57455"/>
        <dbReference type="ChEBI" id="CHEBI:57783"/>
        <dbReference type="ChEBI" id="CHEBI:58349"/>
        <dbReference type="EC" id="1.5.1.5"/>
    </reaction>
</comment>
<dbReference type="InterPro" id="IPR020867">
    <property type="entry name" value="THF_DH/CycHdrlase_CS"/>
</dbReference>
<feature type="domain" description="Tetrahydrofolate dehydrogenase/cyclohydrolase NAD(P)-binding" evidence="13">
    <location>
        <begin position="135"/>
        <end position="291"/>
    </location>
</feature>
<name>A0A1G2MFJ4_9BACT</name>
<dbReference type="InterPro" id="IPR000672">
    <property type="entry name" value="THF_DH/CycHdrlase"/>
</dbReference>
<proteinExistence type="inferred from homology"/>
<evidence type="ECO:0000256" key="10">
    <source>
        <dbReference type="ARBA" id="ARBA00023268"/>
    </source>
</evidence>
<keyword evidence="5 11" id="KW-0378">Hydrolase</keyword>
<keyword evidence="4 11" id="KW-0658">Purine biosynthesis</keyword>
<reference evidence="14 15" key="1">
    <citation type="journal article" date="2016" name="Nat. Commun.">
        <title>Thousands of microbial genomes shed light on interconnected biogeochemical processes in an aquifer system.</title>
        <authorList>
            <person name="Anantharaman K."/>
            <person name="Brown C.T."/>
            <person name="Hug L.A."/>
            <person name="Sharon I."/>
            <person name="Castelle C.J."/>
            <person name="Probst A.J."/>
            <person name="Thomas B.C."/>
            <person name="Singh A."/>
            <person name="Wilkins M.J."/>
            <person name="Karaoz U."/>
            <person name="Brodie E.L."/>
            <person name="Williams K.H."/>
            <person name="Hubbard S.S."/>
            <person name="Banfield J.F."/>
        </authorList>
    </citation>
    <scope>NUCLEOTIDE SEQUENCE [LARGE SCALE GENOMIC DNA]</scope>
</reference>
<dbReference type="PANTHER" id="PTHR48099">
    <property type="entry name" value="C-1-TETRAHYDROFOLATE SYNTHASE, CYTOPLASMIC-RELATED"/>
    <property type="match status" value="1"/>
</dbReference>
<evidence type="ECO:0000256" key="6">
    <source>
        <dbReference type="ARBA" id="ARBA00022857"/>
    </source>
</evidence>
<dbReference type="GO" id="GO:0000105">
    <property type="term" value="P:L-histidine biosynthetic process"/>
    <property type="evidence" value="ECO:0007669"/>
    <property type="project" value="UniProtKB-KW"/>
</dbReference>
<evidence type="ECO:0000256" key="5">
    <source>
        <dbReference type="ARBA" id="ARBA00022801"/>
    </source>
</evidence>
<keyword evidence="6 11" id="KW-0521">NADP</keyword>
<feature type="binding site" evidence="11">
    <location>
        <position position="229"/>
    </location>
    <ligand>
        <name>NADP(+)</name>
        <dbReference type="ChEBI" id="CHEBI:58349"/>
    </ligand>
</feature>
<dbReference type="GO" id="GO:0004488">
    <property type="term" value="F:methylenetetrahydrofolate dehydrogenase (NADP+) activity"/>
    <property type="evidence" value="ECO:0007669"/>
    <property type="project" value="UniProtKB-UniRule"/>
</dbReference>
<evidence type="ECO:0000259" key="13">
    <source>
        <dbReference type="Pfam" id="PF02882"/>
    </source>
</evidence>
<dbReference type="EMBL" id="MHRJ01000022">
    <property type="protein sequence ID" value="OHA22648.1"/>
    <property type="molecule type" value="Genomic_DNA"/>
</dbReference>
<evidence type="ECO:0000259" key="12">
    <source>
        <dbReference type="Pfam" id="PF00763"/>
    </source>
</evidence>
<dbReference type="InterPro" id="IPR036291">
    <property type="entry name" value="NAD(P)-bd_dom_sf"/>
</dbReference>
<dbReference type="InterPro" id="IPR020630">
    <property type="entry name" value="THF_DH/CycHdrlase_cat_dom"/>
</dbReference>
<dbReference type="EC" id="1.5.1.5" evidence="11"/>
<dbReference type="EC" id="3.5.4.9" evidence="11"/>
<dbReference type="PRINTS" id="PR00085">
    <property type="entry name" value="THFDHDRGNASE"/>
</dbReference>
<dbReference type="GO" id="GO:0035999">
    <property type="term" value="P:tetrahydrofolate interconversion"/>
    <property type="evidence" value="ECO:0007669"/>
    <property type="project" value="UniProtKB-UniRule"/>
</dbReference>
<dbReference type="GO" id="GO:0006164">
    <property type="term" value="P:purine nucleotide biosynthetic process"/>
    <property type="evidence" value="ECO:0007669"/>
    <property type="project" value="UniProtKB-KW"/>
</dbReference>
<dbReference type="GO" id="GO:0005829">
    <property type="term" value="C:cytosol"/>
    <property type="evidence" value="ECO:0007669"/>
    <property type="project" value="TreeGrafter"/>
</dbReference>
<comment type="caution">
    <text evidence="14">The sequence shown here is derived from an EMBL/GenBank/DDBJ whole genome shotgun (WGS) entry which is preliminary data.</text>
</comment>
<keyword evidence="10 11" id="KW-0511">Multifunctional enzyme</keyword>
<keyword evidence="9 11" id="KW-0486">Methionine biosynthesis</keyword>
<dbReference type="InterPro" id="IPR020631">
    <property type="entry name" value="THF_DH/CycHdrlase_NAD-bd_dom"/>
</dbReference>
<dbReference type="PROSITE" id="PS00766">
    <property type="entry name" value="THF_DHG_CYH_1"/>
    <property type="match status" value="1"/>
</dbReference>
<comment type="caution">
    <text evidence="11">Lacks conserved residue(s) required for the propagation of feature annotation.</text>
</comment>
<comment type="catalytic activity">
    <reaction evidence="11">
        <text>(6R)-5,10-methenyltetrahydrofolate + H2O = (6R)-10-formyltetrahydrofolate + H(+)</text>
        <dbReference type="Rhea" id="RHEA:23700"/>
        <dbReference type="ChEBI" id="CHEBI:15377"/>
        <dbReference type="ChEBI" id="CHEBI:15378"/>
        <dbReference type="ChEBI" id="CHEBI:57455"/>
        <dbReference type="ChEBI" id="CHEBI:195366"/>
        <dbReference type="EC" id="3.5.4.9"/>
    </reaction>
</comment>
<dbReference type="InterPro" id="IPR046346">
    <property type="entry name" value="Aminoacid_DH-like_N_sf"/>
</dbReference>
<sequence>MPLILDGKKVRGEIAKTLRRKVEAFSPKPKLAIVQVGTNKESSAYVRQKKKFGESIGVLVDYLKAPEFITESELILKLKELNADSSVSGIIVQLPLPSALSVEKTINAIDPEKDVDGLTAVNEQLFKEGKPRFIPATARGIIELLEWYHLPLFDAKVAVLGRSKLVGAPTALLLKKKGALVTVCHSKTPNTKTITRRSDIIIVAIGKPKLITAEYIRRNRTQTVIDVGINARTEVGEAKLLEEIPRSVIVGDVDFDEVKDKVAAISPVPGGVGPMTVAALFENVVSAYEMQTVPV</sequence>
<comment type="subunit">
    <text evidence="2 11">Homodimer.</text>
</comment>
<comment type="pathway">
    <text evidence="1 11">One-carbon metabolism; tetrahydrofolate interconversion.</text>
</comment>
<dbReference type="UniPathway" id="UPA00193"/>
<dbReference type="Pfam" id="PF02882">
    <property type="entry name" value="THF_DHG_CYH_C"/>
    <property type="match status" value="1"/>
</dbReference>
<dbReference type="PROSITE" id="PS00767">
    <property type="entry name" value="THF_DHG_CYH_2"/>
    <property type="match status" value="1"/>
</dbReference>
<comment type="function">
    <text evidence="11">Catalyzes the oxidation of 5,10-methylenetetrahydrofolate to 5,10-methenyltetrahydrofolate and then the hydrolysis of 5,10-methenyltetrahydrofolate to 10-formyltetrahydrofolate.</text>
</comment>
<dbReference type="Proteomes" id="UP000176493">
    <property type="component" value="Unassembled WGS sequence"/>
</dbReference>
<dbReference type="Gene3D" id="3.40.50.10860">
    <property type="entry name" value="Leucine Dehydrogenase, chain A, domain 1"/>
    <property type="match status" value="1"/>
</dbReference>
<feature type="domain" description="Tetrahydrofolate dehydrogenase/cyclohydrolase catalytic" evidence="12">
    <location>
        <begin position="5"/>
        <end position="116"/>
    </location>
</feature>
<protein>
    <recommendedName>
        <fullName evidence="11">Bifunctional protein FolD</fullName>
    </recommendedName>
    <domain>
        <recommendedName>
            <fullName evidence="11">Methylenetetrahydrofolate dehydrogenase</fullName>
            <ecNumber evidence="11">1.5.1.5</ecNumber>
        </recommendedName>
    </domain>
    <domain>
        <recommendedName>
            <fullName evidence="11">Methenyltetrahydrofolate cyclohydrolase</fullName>
            <ecNumber evidence="11">3.5.4.9</ecNumber>
        </recommendedName>
    </domain>
</protein>
<evidence type="ECO:0000256" key="11">
    <source>
        <dbReference type="HAMAP-Rule" id="MF_01576"/>
    </source>
</evidence>
<feature type="binding site" evidence="11">
    <location>
        <begin position="161"/>
        <end position="163"/>
    </location>
    <ligand>
        <name>NADP(+)</name>
        <dbReference type="ChEBI" id="CHEBI:58349"/>
    </ligand>
</feature>
<evidence type="ECO:0000256" key="7">
    <source>
        <dbReference type="ARBA" id="ARBA00023002"/>
    </source>
</evidence>
<dbReference type="GO" id="GO:0004477">
    <property type="term" value="F:methenyltetrahydrofolate cyclohydrolase activity"/>
    <property type="evidence" value="ECO:0007669"/>
    <property type="project" value="UniProtKB-UniRule"/>
</dbReference>
<dbReference type="HAMAP" id="MF_01576">
    <property type="entry name" value="THF_DHG_CYH"/>
    <property type="match status" value="1"/>
</dbReference>
<keyword evidence="8 11" id="KW-0368">Histidine biosynthesis</keyword>
<dbReference type="PANTHER" id="PTHR48099:SF5">
    <property type="entry name" value="C-1-TETRAHYDROFOLATE SYNTHASE, CYTOPLASMIC"/>
    <property type="match status" value="1"/>
</dbReference>
<evidence type="ECO:0000256" key="9">
    <source>
        <dbReference type="ARBA" id="ARBA00023167"/>
    </source>
</evidence>
<comment type="similarity">
    <text evidence="11">Belongs to the tetrahydrofolate dehydrogenase/cyclohydrolase family.</text>
</comment>
<evidence type="ECO:0000313" key="15">
    <source>
        <dbReference type="Proteomes" id="UP000176493"/>
    </source>
</evidence>
<dbReference type="Gene3D" id="3.40.50.720">
    <property type="entry name" value="NAD(P)-binding Rossmann-like Domain"/>
    <property type="match status" value="1"/>
</dbReference>
<organism evidence="14 15">
    <name type="scientific">Candidatus Taylorbacteria bacterium RIFCSPHIGHO2_02_49_25</name>
    <dbReference type="NCBI Taxonomy" id="1802305"/>
    <lineage>
        <taxon>Bacteria</taxon>
        <taxon>Candidatus Tayloriibacteriota</taxon>
    </lineage>
</organism>
<evidence type="ECO:0000256" key="4">
    <source>
        <dbReference type="ARBA" id="ARBA00022755"/>
    </source>
</evidence>
<dbReference type="Pfam" id="PF00763">
    <property type="entry name" value="THF_DHG_CYH"/>
    <property type="match status" value="1"/>
</dbReference>
<evidence type="ECO:0000256" key="1">
    <source>
        <dbReference type="ARBA" id="ARBA00004777"/>
    </source>
</evidence>
<keyword evidence="11" id="KW-0028">Amino-acid biosynthesis</keyword>